<keyword evidence="2" id="KW-1185">Reference proteome</keyword>
<name>A0A9R1XGX1_LACSA</name>
<protein>
    <recommendedName>
        <fullName evidence="3">MULE transposase domain-containing protein</fullName>
    </recommendedName>
</protein>
<gene>
    <name evidence="1" type="ORF">LSAT_V11C400175880</name>
</gene>
<evidence type="ECO:0000313" key="2">
    <source>
        <dbReference type="Proteomes" id="UP000235145"/>
    </source>
</evidence>
<proteinExistence type="predicted"/>
<reference evidence="1 2" key="1">
    <citation type="journal article" date="2017" name="Nat. Commun.">
        <title>Genome assembly with in vitro proximity ligation data and whole-genome triplication in lettuce.</title>
        <authorList>
            <person name="Reyes-Chin-Wo S."/>
            <person name="Wang Z."/>
            <person name="Yang X."/>
            <person name="Kozik A."/>
            <person name="Arikit S."/>
            <person name="Song C."/>
            <person name="Xia L."/>
            <person name="Froenicke L."/>
            <person name="Lavelle D.O."/>
            <person name="Truco M.J."/>
            <person name="Xia R."/>
            <person name="Zhu S."/>
            <person name="Xu C."/>
            <person name="Xu H."/>
            <person name="Xu X."/>
            <person name="Cox K."/>
            <person name="Korf I."/>
            <person name="Meyers B.C."/>
            <person name="Michelmore R.W."/>
        </authorList>
    </citation>
    <scope>NUCLEOTIDE SEQUENCE [LARGE SCALE GENOMIC DNA]</scope>
    <source>
        <strain evidence="2">cv. Salinas</strain>
        <tissue evidence="1">Seedlings</tissue>
    </source>
</reference>
<comment type="caution">
    <text evidence="1">The sequence shown here is derived from an EMBL/GenBank/DDBJ whole genome shotgun (WGS) entry which is preliminary data.</text>
</comment>
<organism evidence="1 2">
    <name type="scientific">Lactuca sativa</name>
    <name type="common">Garden lettuce</name>
    <dbReference type="NCBI Taxonomy" id="4236"/>
    <lineage>
        <taxon>Eukaryota</taxon>
        <taxon>Viridiplantae</taxon>
        <taxon>Streptophyta</taxon>
        <taxon>Embryophyta</taxon>
        <taxon>Tracheophyta</taxon>
        <taxon>Spermatophyta</taxon>
        <taxon>Magnoliopsida</taxon>
        <taxon>eudicotyledons</taxon>
        <taxon>Gunneridae</taxon>
        <taxon>Pentapetalae</taxon>
        <taxon>asterids</taxon>
        <taxon>campanulids</taxon>
        <taxon>Asterales</taxon>
        <taxon>Asteraceae</taxon>
        <taxon>Cichorioideae</taxon>
        <taxon>Cichorieae</taxon>
        <taxon>Lactucinae</taxon>
        <taxon>Lactuca</taxon>
    </lineage>
</organism>
<accession>A0A9R1XGX1</accession>
<sequence length="91" mass="10622">MCVQAFKTCLHHIIIIDETHLKGKYLGTMFKAVGMDVVFPNAWHRLCCLHFVDEYENTDTKIRLNWICLGGCKKLVESMISKKYWLGYLIP</sequence>
<dbReference type="AlphaFoldDB" id="A0A9R1XGX1"/>
<dbReference type="EMBL" id="NBSK02000004">
    <property type="protein sequence ID" value="KAJ0209614.1"/>
    <property type="molecule type" value="Genomic_DNA"/>
</dbReference>
<evidence type="ECO:0008006" key="3">
    <source>
        <dbReference type="Google" id="ProtNLM"/>
    </source>
</evidence>
<evidence type="ECO:0000313" key="1">
    <source>
        <dbReference type="EMBL" id="KAJ0209614.1"/>
    </source>
</evidence>
<dbReference type="Proteomes" id="UP000235145">
    <property type="component" value="Unassembled WGS sequence"/>
</dbReference>